<evidence type="ECO:0000313" key="1">
    <source>
        <dbReference type="Ensembl" id="ENSONIP00000061234.1"/>
    </source>
</evidence>
<evidence type="ECO:0000313" key="2">
    <source>
        <dbReference type="Proteomes" id="UP000005207"/>
    </source>
</evidence>
<proteinExistence type="predicted"/>
<dbReference type="GeneTree" id="ENSGT01130000278741"/>
<sequence>MERNYKVIVHGPRGEKVEVNLCRTEEQFKNMTVRQLKEKIWEKFPVFAGKNTGNRNTSNASTAKKDSSRLEKLIRKAGSVVGMKLDTLVTVAEKRALKKLLDILDTPP</sequence>
<organism evidence="1 2">
    <name type="scientific">Oreochromis niloticus</name>
    <name type="common">Nile tilapia</name>
    <name type="synonym">Tilapia nilotica</name>
    <dbReference type="NCBI Taxonomy" id="8128"/>
    <lineage>
        <taxon>Eukaryota</taxon>
        <taxon>Metazoa</taxon>
        <taxon>Chordata</taxon>
        <taxon>Craniata</taxon>
        <taxon>Vertebrata</taxon>
        <taxon>Euteleostomi</taxon>
        <taxon>Actinopterygii</taxon>
        <taxon>Neopterygii</taxon>
        <taxon>Teleostei</taxon>
        <taxon>Neoteleostei</taxon>
        <taxon>Acanthomorphata</taxon>
        <taxon>Ovalentaria</taxon>
        <taxon>Cichlomorphae</taxon>
        <taxon>Cichliformes</taxon>
        <taxon>Cichlidae</taxon>
        <taxon>African cichlids</taxon>
        <taxon>Pseudocrenilabrinae</taxon>
        <taxon>Oreochromini</taxon>
        <taxon>Oreochromis</taxon>
    </lineage>
</organism>
<keyword evidence="2" id="KW-1185">Reference proteome</keyword>
<dbReference type="AlphaFoldDB" id="A0A669DKP1"/>
<dbReference type="Proteomes" id="UP000005207">
    <property type="component" value="Linkage group LG3"/>
</dbReference>
<accession>A0A669DKP1</accession>
<reference evidence="2" key="1">
    <citation type="submission" date="2012-01" db="EMBL/GenBank/DDBJ databases">
        <title>The Genome Sequence of Oreochromis niloticus (Nile Tilapia).</title>
        <authorList>
            <consortium name="Broad Institute Genome Assembly Team"/>
            <consortium name="Broad Institute Sequencing Platform"/>
            <person name="Di Palma F."/>
            <person name="Johnson J."/>
            <person name="Lander E.S."/>
            <person name="Lindblad-Toh K."/>
        </authorList>
    </citation>
    <scope>NUCLEOTIDE SEQUENCE [LARGE SCALE GENOMIC DNA]</scope>
</reference>
<reference evidence="1" key="3">
    <citation type="submission" date="2025-09" db="UniProtKB">
        <authorList>
            <consortium name="Ensembl"/>
        </authorList>
    </citation>
    <scope>IDENTIFICATION</scope>
</reference>
<dbReference type="InParanoid" id="A0A669DKP1"/>
<name>A0A669DKP1_ORENI</name>
<reference evidence="1" key="2">
    <citation type="submission" date="2025-08" db="UniProtKB">
        <authorList>
            <consortium name="Ensembl"/>
        </authorList>
    </citation>
    <scope>IDENTIFICATION</scope>
</reference>
<dbReference type="Ensembl" id="ENSONIT00000045743.1">
    <property type="protein sequence ID" value="ENSONIP00000061234.1"/>
    <property type="gene ID" value="ENSONIG00000037763.1"/>
</dbReference>
<protein>
    <submittedName>
        <fullName evidence="1">Uncharacterized protein</fullName>
    </submittedName>
</protein>